<name>A0A5R9GEN0_9BACL</name>
<dbReference type="AlphaFoldDB" id="A0A5R9GEN0"/>
<dbReference type="InterPro" id="IPR009711">
    <property type="entry name" value="UPF0473"/>
</dbReference>
<dbReference type="Pfam" id="PF06949">
    <property type="entry name" value="DUF1292"/>
    <property type="match status" value="1"/>
</dbReference>
<gene>
    <name evidence="1" type="ORF">FE782_04830</name>
</gene>
<sequence>MSEYTLDNVVRANRLRETYGDDIVLFEDDDAEGERVHKIVLEFDLGDRSYVVLRPEDAAADEDDETSVFRVTPAGEGEFEIETIEDDEEWENVSELVDEMTVSFSKE</sequence>
<dbReference type="Proteomes" id="UP000309676">
    <property type="component" value="Unassembled WGS sequence"/>
</dbReference>
<proteinExistence type="predicted"/>
<protein>
    <submittedName>
        <fullName evidence="1">DUF1292 domain-containing protein</fullName>
    </submittedName>
</protein>
<organism evidence="1 2">
    <name type="scientific">Paenibacillus antri</name>
    <dbReference type="NCBI Taxonomy" id="2582848"/>
    <lineage>
        <taxon>Bacteria</taxon>
        <taxon>Bacillati</taxon>
        <taxon>Bacillota</taxon>
        <taxon>Bacilli</taxon>
        <taxon>Bacillales</taxon>
        <taxon>Paenibacillaceae</taxon>
        <taxon>Paenibacillus</taxon>
    </lineage>
</organism>
<evidence type="ECO:0000313" key="1">
    <source>
        <dbReference type="EMBL" id="TLS53599.1"/>
    </source>
</evidence>
<evidence type="ECO:0000313" key="2">
    <source>
        <dbReference type="Proteomes" id="UP000309676"/>
    </source>
</evidence>
<dbReference type="EMBL" id="VCIW01000002">
    <property type="protein sequence ID" value="TLS53599.1"/>
    <property type="molecule type" value="Genomic_DNA"/>
</dbReference>
<keyword evidence="2" id="KW-1185">Reference proteome</keyword>
<accession>A0A5R9GEN0</accession>
<dbReference type="OrthoDB" id="2990381at2"/>
<dbReference type="RefSeq" id="WP_138192917.1">
    <property type="nucleotide sequence ID" value="NZ_VCIW01000002.1"/>
</dbReference>
<reference evidence="1 2" key="1">
    <citation type="submission" date="2019-05" db="EMBL/GenBank/DDBJ databases">
        <authorList>
            <person name="Narsing Rao M.P."/>
            <person name="Li W.J."/>
        </authorList>
    </citation>
    <scope>NUCLEOTIDE SEQUENCE [LARGE SCALE GENOMIC DNA]</scope>
    <source>
        <strain evidence="1 2">SYSU_K30003</strain>
    </source>
</reference>
<comment type="caution">
    <text evidence="1">The sequence shown here is derived from an EMBL/GenBank/DDBJ whole genome shotgun (WGS) entry which is preliminary data.</text>
</comment>